<dbReference type="GO" id="GO:0008757">
    <property type="term" value="F:S-adenosylmethionine-dependent methyltransferase activity"/>
    <property type="evidence" value="ECO:0007669"/>
    <property type="project" value="UniProtKB-ARBA"/>
</dbReference>
<dbReference type="SUPFAM" id="SSF82199">
    <property type="entry name" value="SET domain"/>
    <property type="match status" value="1"/>
</dbReference>
<dbReference type="Gene3D" id="6.10.140.2220">
    <property type="match status" value="1"/>
</dbReference>
<dbReference type="PANTHER" id="PTHR46455:SF4">
    <property type="entry name" value="GH11294P"/>
    <property type="match status" value="1"/>
</dbReference>
<dbReference type="EMBL" id="OU963864">
    <property type="protein sequence ID" value="CAH0386413.1"/>
    <property type="molecule type" value="Genomic_DNA"/>
</dbReference>
<evidence type="ECO:0000313" key="3">
    <source>
        <dbReference type="Proteomes" id="UP001152759"/>
    </source>
</evidence>
<keyword evidence="3" id="KW-1185">Reference proteome</keyword>
<dbReference type="GO" id="GO:0008170">
    <property type="term" value="F:N-methyltransferase activity"/>
    <property type="evidence" value="ECO:0007669"/>
    <property type="project" value="UniProtKB-ARBA"/>
</dbReference>
<feature type="domain" description="SET" evidence="1">
    <location>
        <begin position="26"/>
        <end position="250"/>
    </location>
</feature>
<evidence type="ECO:0000259" key="1">
    <source>
        <dbReference type="Pfam" id="PF00856"/>
    </source>
</evidence>
<evidence type="ECO:0000313" key="2">
    <source>
        <dbReference type="EMBL" id="CAH0386413.1"/>
    </source>
</evidence>
<sequence length="511" mass="58256">MSQDSEVNGHVSAKLPYQILEDKDLGRHVVATRDMEVGEVVLEEMPLVMGPAQATEPVCLGCLNALQKGQIEECERCGWPVCSQKCAASKHHRAECDWTINKRGQKVKISNFGSSHPSYECITALRCLEKRRSDPKTWKKLTALESHCDLRKVTPRYDLDRRTIAGFLHRFFKVEQEYSEEEILKICGVLQINGHENPLTQPASVAVYERASLFEHSCHPNCGKRFTDDNSLVIQTVKKIKAGDHLSICYTDPLWGTLNRRHHLLETKFFLCKCPRCIDPTELGTYYSAVSCPNKECDWYVLLDTEKDDLNPETLNWICKKCNSTRTAANAQSVVQRIMTDLDAMDKNDEKSCKLFLDHYGKSNLLHPNHFILTEVRLSLAQLYGQKTDRGIQEIPDADLEHKTELCKQVLKLARQLFVAEWRVQGALLFELHAAVAERCRRDADAGLLDQAALISRLMESRYYLEEALKMLKNEPEALPEGKISIQCQINLTELDSLLQRIRHSMGECPI</sequence>
<dbReference type="Gene3D" id="2.170.270.10">
    <property type="entry name" value="SET domain"/>
    <property type="match status" value="1"/>
</dbReference>
<dbReference type="Pfam" id="PF00856">
    <property type="entry name" value="SET"/>
    <property type="match status" value="1"/>
</dbReference>
<dbReference type="Gene3D" id="1.10.220.160">
    <property type="match status" value="1"/>
</dbReference>
<dbReference type="AlphaFoldDB" id="A0A9P0F2P7"/>
<dbReference type="InterPro" id="IPR053010">
    <property type="entry name" value="SET_SmydA-8"/>
</dbReference>
<name>A0A9P0F2P7_BEMTA</name>
<dbReference type="CDD" id="cd20071">
    <property type="entry name" value="SET_SMYD"/>
    <property type="match status" value="1"/>
</dbReference>
<organism evidence="2 3">
    <name type="scientific">Bemisia tabaci</name>
    <name type="common">Sweetpotato whitefly</name>
    <name type="synonym">Aleurodes tabaci</name>
    <dbReference type="NCBI Taxonomy" id="7038"/>
    <lineage>
        <taxon>Eukaryota</taxon>
        <taxon>Metazoa</taxon>
        <taxon>Ecdysozoa</taxon>
        <taxon>Arthropoda</taxon>
        <taxon>Hexapoda</taxon>
        <taxon>Insecta</taxon>
        <taxon>Pterygota</taxon>
        <taxon>Neoptera</taxon>
        <taxon>Paraneoptera</taxon>
        <taxon>Hemiptera</taxon>
        <taxon>Sternorrhyncha</taxon>
        <taxon>Aleyrodoidea</taxon>
        <taxon>Aleyrodidae</taxon>
        <taxon>Aleyrodinae</taxon>
        <taxon>Bemisia</taxon>
    </lineage>
</organism>
<reference evidence="2" key="1">
    <citation type="submission" date="2021-12" db="EMBL/GenBank/DDBJ databases">
        <authorList>
            <person name="King R."/>
        </authorList>
    </citation>
    <scope>NUCLEOTIDE SEQUENCE</scope>
</reference>
<gene>
    <name evidence="2" type="ORF">BEMITA_LOCUS5538</name>
</gene>
<dbReference type="GO" id="GO:0008276">
    <property type="term" value="F:protein methyltransferase activity"/>
    <property type="evidence" value="ECO:0007669"/>
    <property type="project" value="UniProtKB-ARBA"/>
</dbReference>
<protein>
    <recommendedName>
        <fullName evidence="1">SET domain-containing protein</fullName>
    </recommendedName>
</protein>
<dbReference type="InterPro" id="IPR001214">
    <property type="entry name" value="SET_dom"/>
</dbReference>
<accession>A0A9P0F2P7</accession>
<proteinExistence type="predicted"/>
<dbReference type="PANTHER" id="PTHR46455">
    <property type="entry name" value="SET AND MYND DOMAIN CONTAINING, ARTHROPOD-SPECIFIC, MEMBER 4, ISOFORM A"/>
    <property type="match status" value="1"/>
</dbReference>
<dbReference type="Proteomes" id="UP001152759">
    <property type="component" value="Chromosome 3"/>
</dbReference>
<dbReference type="InterPro" id="IPR046341">
    <property type="entry name" value="SET_dom_sf"/>
</dbReference>